<evidence type="ECO:0000313" key="1">
    <source>
        <dbReference type="EMBL" id="PGM93261.1"/>
    </source>
</evidence>
<protein>
    <recommendedName>
        <fullName evidence="3">Helicase/UvrB N-terminal domain-containing protein</fullName>
    </recommendedName>
</protein>
<reference evidence="1 2" key="1">
    <citation type="submission" date="2017-09" db="EMBL/GenBank/DDBJ databases">
        <title>Large-scale bioinformatics analysis of Bacillus genomes uncovers conserved roles of natural products in bacterial physiology.</title>
        <authorList>
            <consortium name="Agbiome Team Llc"/>
            <person name="Bleich R.M."/>
            <person name="Grubbs K.J."/>
            <person name="Santa Maria K.C."/>
            <person name="Allen S.E."/>
            <person name="Farag S."/>
            <person name="Shank E.A."/>
            <person name="Bowers A."/>
        </authorList>
    </citation>
    <scope>NUCLEOTIDE SEQUENCE [LARGE SCALE GENOMIC DNA]</scope>
    <source>
        <strain evidence="1 2">AFS053130</strain>
    </source>
</reference>
<dbReference type="RefSeq" id="WP_098777124.1">
    <property type="nucleotide sequence ID" value="NZ_NUHO01000049.1"/>
</dbReference>
<name>A0A2B9E1P8_BACCE</name>
<dbReference type="EMBL" id="NUHO01000049">
    <property type="protein sequence ID" value="PGM93261.1"/>
    <property type="molecule type" value="Genomic_DNA"/>
</dbReference>
<sequence>METNIKIVDAMCGAGKTSWAIQMINAAEKVPGFGEQPDKKYIYVTPYLDEVKRVVKNTKADFFEPDAQLGRGSKMEHFKMMIALGKNIVTTHEIFKRMDVETIEDIENEGYVLIMDETAQVIEAINSISEEDISYLLRLNSIKIEDELGKVTWLDEEYGKNENSRFRDIKIMADNGTLFIQNNKAFYWTMNVKAFEVFEEVYILTYLFDAQVQKYYYDMHNVEYEKYSVQKVENRYSIVNYDKTLEKREEMYNKLNIYEGKMNHNFDNREEDASSKELKTIKENQLSGGWFDKASKGEITQLNKNLLNYFTNYHNVPVGELFWTTLSNMAPELTNKKCKFNKKGNREKDNFLSFNARATNDYADRTAMAFVYNRFMNPNDKAFFTTRGISVNQDLLAVSDLIQFLFRGCIRKGEPMSCYIPSERMRSLLKDWAEDKI</sequence>
<dbReference type="AlphaFoldDB" id="A0A2B9E1P8"/>
<proteinExistence type="predicted"/>
<organism evidence="1 2">
    <name type="scientific">Bacillus cereus</name>
    <dbReference type="NCBI Taxonomy" id="1396"/>
    <lineage>
        <taxon>Bacteria</taxon>
        <taxon>Bacillati</taxon>
        <taxon>Bacillota</taxon>
        <taxon>Bacilli</taxon>
        <taxon>Bacillales</taxon>
        <taxon>Bacillaceae</taxon>
        <taxon>Bacillus</taxon>
        <taxon>Bacillus cereus group</taxon>
    </lineage>
</organism>
<comment type="caution">
    <text evidence="1">The sequence shown here is derived from an EMBL/GenBank/DDBJ whole genome shotgun (WGS) entry which is preliminary data.</text>
</comment>
<evidence type="ECO:0000313" key="2">
    <source>
        <dbReference type="Proteomes" id="UP000222054"/>
    </source>
</evidence>
<dbReference type="Proteomes" id="UP000222054">
    <property type="component" value="Unassembled WGS sequence"/>
</dbReference>
<gene>
    <name evidence="1" type="ORF">CN958_12740</name>
</gene>
<accession>A0A2B9E1P8</accession>
<evidence type="ECO:0008006" key="3">
    <source>
        <dbReference type="Google" id="ProtNLM"/>
    </source>
</evidence>